<gene>
    <name evidence="1" type="ORF">LCGC14_2509860</name>
</gene>
<dbReference type="AlphaFoldDB" id="A0A0F9B032"/>
<accession>A0A0F9B032</accession>
<reference evidence="1" key="1">
    <citation type="journal article" date="2015" name="Nature">
        <title>Complex archaea that bridge the gap between prokaryotes and eukaryotes.</title>
        <authorList>
            <person name="Spang A."/>
            <person name="Saw J.H."/>
            <person name="Jorgensen S.L."/>
            <person name="Zaremba-Niedzwiedzka K."/>
            <person name="Martijn J."/>
            <person name="Lind A.E."/>
            <person name="van Eijk R."/>
            <person name="Schleper C."/>
            <person name="Guy L."/>
            <person name="Ettema T.J."/>
        </authorList>
    </citation>
    <scope>NUCLEOTIDE SEQUENCE</scope>
</reference>
<dbReference type="EMBL" id="LAZR01040229">
    <property type="protein sequence ID" value="KKL15015.1"/>
    <property type="molecule type" value="Genomic_DNA"/>
</dbReference>
<evidence type="ECO:0000313" key="1">
    <source>
        <dbReference type="EMBL" id="KKL15015.1"/>
    </source>
</evidence>
<proteinExistence type="predicted"/>
<name>A0A0F9B032_9ZZZZ</name>
<protein>
    <submittedName>
        <fullName evidence="1">Uncharacterized protein</fullName>
    </submittedName>
</protein>
<sequence length="140" mass="14954">MTESVSGEAMSCPYSEATCYKASCQGCDLNKQEAIREVIDEEVALELCLYCQKHDQSGDPCLVEQPCKAALVTAKTIRQIYHSQGVVIKAKAGADLNKCAIVAVESLVMEEPTQKGIDGKPYIVGASGVGSAVEPLIEEK</sequence>
<organism evidence="1">
    <name type="scientific">marine sediment metagenome</name>
    <dbReference type="NCBI Taxonomy" id="412755"/>
    <lineage>
        <taxon>unclassified sequences</taxon>
        <taxon>metagenomes</taxon>
        <taxon>ecological metagenomes</taxon>
    </lineage>
</organism>
<comment type="caution">
    <text evidence="1">The sequence shown here is derived from an EMBL/GenBank/DDBJ whole genome shotgun (WGS) entry which is preliminary data.</text>
</comment>